<name>A0A4P9X622_9FUNG</name>
<dbReference type="Proteomes" id="UP000274922">
    <property type="component" value="Unassembled WGS sequence"/>
</dbReference>
<protein>
    <submittedName>
        <fullName evidence="2">Uncharacterized protein</fullName>
    </submittedName>
</protein>
<organism evidence="2 3">
    <name type="scientific">Caulochytrium protostelioides</name>
    <dbReference type="NCBI Taxonomy" id="1555241"/>
    <lineage>
        <taxon>Eukaryota</taxon>
        <taxon>Fungi</taxon>
        <taxon>Fungi incertae sedis</taxon>
        <taxon>Chytridiomycota</taxon>
        <taxon>Chytridiomycota incertae sedis</taxon>
        <taxon>Chytridiomycetes</taxon>
        <taxon>Caulochytriales</taxon>
        <taxon>Caulochytriaceae</taxon>
        <taxon>Caulochytrium</taxon>
    </lineage>
</organism>
<dbReference type="EMBL" id="ML014208">
    <property type="protein sequence ID" value="RKP00603.1"/>
    <property type="molecule type" value="Genomic_DNA"/>
</dbReference>
<sequence>MPYPADSTYSAQGVSPQGLQSHTVDTHAQQSSSHTQSSHTSDITGARGQHHGMPGTAAHHNPLVPTDVGGEQYAQSGGARFDGTIDPVAKQHLGQRYDPDPDVDRSGAGLLAQTHGAPGVHHAHGTQGLTHDHHQAGTNVAGMNAPGAASGAQYGGNTAAPLAGAGVPGVHGMDPQTMGAAGTTGMPPNGGSPFPLQTNDPAGTASLAGHSGYGAPTTTGTTTTDHPGVSSHDAHKGGLRAKLDNLLPGKHHNNATTHATH</sequence>
<feature type="region of interest" description="Disordered" evidence="1">
    <location>
        <begin position="181"/>
        <end position="236"/>
    </location>
</feature>
<feature type="compositionally biased region" description="Basic and acidic residues" evidence="1">
    <location>
        <begin position="95"/>
        <end position="105"/>
    </location>
</feature>
<feature type="compositionally biased region" description="Low complexity" evidence="1">
    <location>
        <begin position="26"/>
        <end position="41"/>
    </location>
</feature>
<evidence type="ECO:0000313" key="2">
    <source>
        <dbReference type="EMBL" id="RKP00603.1"/>
    </source>
</evidence>
<accession>A0A4P9X622</accession>
<proteinExistence type="predicted"/>
<keyword evidence="3" id="KW-1185">Reference proteome</keyword>
<feature type="compositionally biased region" description="Polar residues" evidence="1">
    <location>
        <begin position="7"/>
        <end position="23"/>
    </location>
</feature>
<feature type="region of interest" description="Disordered" evidence="1">
    <location>
        <begin position="1"/>
        <end position="136"/>
    </location>
</feature>
<evidence type="ECO:0000256" key="1">
    <source>
        <dbReference type="SAM" id="MobiDB-lite"/>
    </source>
</evidence>
<reference evidence="3" key="1">
    <citation type="journal article" date="2018" name="Nat. Microbiol.">
        <title>Leveraging single-cell genomics to expand the fungal tree of life.</title>
        <authorList>
            <person name="Ahrendt S.R."/>
            <person name="Quandt C.A."/>
            <person name="Ciobanu D."/>
            <person name="Clum A."/>
            <person name="Salamov A."/>
            <person name="Andreopoulos B."/>
            <person name="Cheng J.F."/>
            <person name="Woyke T."/>
            <person name="Pelin A."/>
            <person name="Henrissat B."/>
            <person name="Reynolds N.K."/>
            <person name="Benny G.L."/>
            <person name="Smith M.E."/>
            <person name="James T.Y."/>
            <person name="Grigoriev I.V."/>
        </authorList>
    </citation>
    <scope>NUCLEOTIDE SEQUENCE [LARGE SCALE GENOMIC DNA]</scope>
    <source>
        <strain evidence="3">ATCC 52028</strain>
    </source>
</reference>
<dbReference type="AlphaFoldDB" id="A0A4P9X622"/>
<evidence type="ECO:0000313" key="3">
    <source>
        <dbReference type="Proteomes" id="UP000274922"/>
    </source>
</evidence>
<gene>
    <name evidence="2" type="ORF">CXG81DRAFT_26704</name>
</gene>